<dbReference type="EMBL" id="CP061336">
    <property type="protein sequence ID" value="QNU66522.1"/>
    <property type="molecule type" value="Genomic_DNA"/>
</dbReference>
<evidence type="ECO:0000313" key="2">
    <source>
        <dbReference type="Proteomes" id="UP000306409"/>
    </source>
</evidence>
<dbReference type="OrthoDB" id="7063737at2"/>
<accession>A0A4U7J9Z7</accession>
<sequence length="404" mass="48048">MASVMQIWPDDYQSLWDIKYHDYVIEVKWSKIPFEDYKRLAQEYAQCGHLIFENVIESGHNNVKSDMWFFCGIFLLRQSMELGLKALICRVCNRKNEIQKNFKDCCHDLWKLFLRYSEKGENYISSDEKQWLIHYLASIEEVDEKSDMFRFPFEDAFLAQYRDKFLNNISVANNMEQAYHLIKKCINCGTYDHDFQFEAEWSPEFLILASHGIGNCYLCEPVSDHGFHTKITGYIQAADFIFSNCEKNHLGERLYPLIFLLRNAIELCLKRLFYASVDNGVTRHVFLSKRRSHLLKKDLWKNVRPMIQHYASESDADLKIIDIVEDQILELDALDKNGDCFRYPTTYSLEYRCNDREFDVKNVYEYMSAVINFLEGCDSMLDVISDFESEMRSYYSDCYDYYDY</sequence>
<organism evidence="1 2">
    <name type="scientific">Ruminiclostridium herbifermentans</name>
    <dbReference type="NCBI Taxonomy" id="2488810"/>
    <lineage>
        <taxon>Bacteria</taxon>
        <taxon>Bacillati</taxon>
        <taxon>Bacillota</taxon>
        <taxon>Clostridia</taxon>
        <taxon>Eubacteriales</taxon>
        <taxon>Oscillospiraceae</taxon>
        <taxon>Ruminiclostridium</taxon>
    </lineage>
</organism>
<name>A0A4U7J9Z7_9FIRM</name>
<reference evidence="1 2" key="1">
    <citation type="submission" date="2020-09" db="EMBL/GenBank/DDBJ databases">
        <title>Characterization and genome sequencing of Ruminiclostridium sp. nov. MA18.</title>
        <authorList>
            <person name="Rettenmaier R."/>
            <person name="Kowollik M.-L."/>
            <person name="Liebl W."/>
            <person name="Zverlov V."/>
        </authorList>
    </citation>
    <scope>NUCLEOTIDE SEQUENCE [LARGE SCALE GENOMIC DNA]</scope>
    <source>
        <strain evidence="1 2">MA18</strain>
    </source>
</reference>
<dbReference type="RefSeq" id="WP_137698975.1">
    <property type="nucleotide sequence ID" value="NZ_CP061336.1"/>
</dbReference>
<keyword evidence="2" id="KW-1185">Reference proteome</keyword>
<protein>
    <submittedName>
        <fullName evidence="1">Uncharacterized protein</fullName>
    </submittedName>
</protein>
<dbReference type="KEGG" id="rher:EHE19_016950"/>
<dbReference type="Proteomes" id="UP000306409">
    <property type="component" value="Chromosome"/>
</dbReference>
<dbReference type="AlphaFoldDB" id="A0A4U7J9Z7"/>
<evidence type="ECO:0000313" key="1">
    <source>
        <dbReference type="EMBL" id="QNU66522.1"/>
    </source>
</evidence>
<gene>
    <name evidence="1" type="ORF">EHE19_016950</name>
</gene>
<proteinExistence type="predicted"/>